<proteinExistence type="predicted"/>
<name>A0A7S0S4X6_9CHLO</name>
<organism evidence="2">
    <name type="scientific">Chlamydomonas leiostraca</name>
    <dbReference type="NCBI Taxonomy" id="1034604"/>
    <lineage>
        <taxon>Eukaryota</taxon>
        <taxon>Viridiplantae</taxon>
        <taxon>Chlorophyta</taxon>
        <taxon>core chlorophytes</taxon>
        <taxon>Chlorophyceae</taxon>
        <taxon>CS clade</taxon>
        <taxon>Chlamydomonadales</taxon>
        <taxon>Chlamydomonadaceae</taxon>
        <taxon>Chlamydomonas</taxon>
    </lineage>
</organism>
<reference evidence="2" key="1">
    <citation type="submission" date="2021-01" db="EMBL/GenBank/DDBJ databases">
        <authorList>
            <person name="Corre E."/>
            <person name="Pelletier E."/>
            <person name="Niang G."/>
            <person name="Scheremetjew M."/>
            <person name="Finn R."/>
            <person name="Kale V."/>
            <person name="Holt S."/>
            <person name="Cochrane G."/>
            <person name="Meng A."/>
            <person name="Brown T."/>
            <person name="Cohen L."/>
        </authorList>
    </citation>
    <scope>NUCLEOTIDE SEQUENCE</scope>
    <source>
        <strain evidence="2">SAG 11-49</strain>
    </source>
</reference>
<dbReference type="EMBL" id="HBFB01035290">
    <property type="protein sequence ID" value="CAD8695638.1"/>
    <property type="molecule type" value="Transcribed_RNA"/>
</dbReference>
<accession>A0A7S0S4X6</accession>
<keyword evidence="1" id="KW-0175">Coiled coil</keyword>
<gene>
    <name evidence="2" type="ORF">CLEI1391_LOCUS19824</name>
</gene>
<protein>
    <submittedName>
        <fullName evidence="2">Uncharacterized protein</fullName>
    </submittedName>
</protein>
<evidence type="ECO:0000256" key="1">
    <source>
        <dbReference type="SAM" id="Coils"/>
    </source>
</evidence>
<sequence length="260" mass="27401">MDSDSSDDELPGVAGDLTARLATAKAGVTIEGKLKGVSSEAKNLSGGKLGLGVNTNLESATHELQLKQQAAVFISQRESEIESYHATLNEALAEVRRLRVAEEARLAGRVAAVQDAFAARLADLQAEYQQRAEELERRTLAHLNELRQESEVAVASRVRALSTHISPTKSPISPGLAGTMRTQAQPRAELPAFLTPQAARGGGSTLLTAQYGPPGSTGRIGGGGTARTLFGTLDSSGKGLHRTEPRVLQLLGGDDEEEDA</sequence>
<feature type="coiled-coil region" evidence="1">
    <location>
        <begin position="118"/>
        <end position="145"/>
    </location>
</feature>
<evidence type="ECO:0000313" key="2">
    <source>
        <dbReference type="EMBL" id="CAD8695638.1"/>
    </source>
</evidence>
<dbReference type="AlphaFoldDB" id="A0A7S0S4X6"/>